<dbReference type="Gene3D" id="1.20.5.190">
    <property type="match status" value="2"/>
</dbReference>
<dbReference type="PANTHER" id="PTHR45632">
    <property type="entry name" value="LD33804P"/>
    <property type="match status" value="1"/>
</dbReference>
<dbReference type="InterPro" id="IPR000048">
    <property type="entry name" value="IQ_motif_EF-hand-BS"/>
</dbReference>
<dbReference type="EMBL" id="JABXBU010002231">
    <property type="protein sequence ID" value="KAF8764519.1"/>
    <property type="molecule type" value="Genomic_DNA"/>
</dbReference>
<dbReference type="InterPro" id="IPR006652">
    <property type="entry name" value="Kelch_1"/>
</dbReference>
<gene>
    <name evidence="5" type="ORF">HNY73_022585</name>
</gene>
<reference evidence="5" key="1">
    <citation type="journal article" date="2020" name="bioRxiv">
        <title>Chromosome-level reference genome of the European wasp spider Argiope bruennichi: a resource for studies on range expansion and evolutionary adaptation.</title>
        <authorList>
            <person name="Sheffer M.M."/>
            <person name="Hoppe A."/>
            <person name="Krehenwinkel H."/>
            <person name="Uhl G."/>
            <person name="Kuss A.W."/>
            <person name="Jensen L."/>
            <person name="Jensen C."/>
            <person name="Gillespie R.G."/>
            <person name="Hoff K.J."/>
            <person name="Prost S."/>
        </authorList>
    </citation>
    <scope>NUCLEOTIDE SEQUENCE</scope>
</reference>
<feature type="region of interest" description="Disordered" evidence="3">
    <location>
        <begin position="92"/>
        <end position="131"/>
    </location>
</feature>
<dbReference type="PROSITE" id="PS50096">
    <property type="entry name" value="IQ"/>
    <property type="match status" value="2"/>
</dbReference>
<dbReference type="SMART" id="SM00612">
    <property type="entry name" value="Kelch"/>
    <property type="match status" value="9"/>
</dbReference>
<evidence type="ECO:0000256" key="3">
    <source>
        <dbReference type="SAM" id="MobiDB-lite"/>
    </source>
</evidence>
<keyword evidence="2" id="KW-0677">Repeat</keyword>
<dbReference type="Proteomes" id="UP000807504">
    <property type="component" value="Unassembled WGS sequence"/>
</dbReference>
<dbReference type="Pfam" id="PF00612">
    <property type="entry name" value="IQ"/>
    <property type="match status" value="2"/>
</dbReference>
<dbReference type="InterPro" id="IPR056737">
    <property type="entry name" value="Beta-prop_ATRN-MKLN-like"/>
</dbReference>
<feature type="domain" description="Attractin/MKLN-like beta-propeller" evidence="4">
    <location>
        <begin position="754"/>
        <end position="1010"/>
    </location>
</feature>
<dbReference type="Pfam" id="PF24981">
    <property type="entry name" value="Beta-prop_ATRN-LZTR1"/>
    <property type="match status" value="1"/>
</dbReference>
<dbReference type="PANTHER" id="PTHR45632:SF3">
    <property type="entry name" value="KELCH-LIKE PROTEIN 32"/>
    <property type="match status" value="1"/>
</dbReference>
<dbReference type="AlphaFoldDB" id="A0A8T0E2N1"/>
<proteinExistence type="predicted"/>
<keyword evidence="6" id="KW-1185">Reference proteome</keyword>
<dbReference type="CDD" id="cd23767">
    <property type="entry name" value="IQCD"/>
    <property type="match status" value="2"/>
</dbReference>
<sequence>MFLFRRVNADELFSESNIMVASIVLFTSEYALNSMQRNRYHKYDVRDRPKAWRGEEKHGRELSSHSRETEEDCNDFETYSYVYKSQSYLRSPYGDTRSRLKSPSKRYSPERSVTQKRYPESRQSNQRDRHRDRALLNLAATKIQAAFRGYMTRKEFWRQRERYRGLQSQAHSAHYRQDEYSLPSMTSIVDNSSVSALAANADPNLGITTPLTPIDSSQRNHILRDLKSKLTFSDEMPTASQLQSEHSPTIIILGGINPHKAGDHFLGSSMFVYNVQKDRWLFAGTMPEPRNYHGAAFLNGKIYITGGYSPLHVHHGQMVSTQTTFQLTVRSKRWRRRADMHQARACHGTCVIEENIMVLGGRDSSGKILSAVEIYYPKRDQWSLVKPMPEAIMGMACAVMDGCVWVIGGIVHDGHSTRYSVSNRVYTFDVEQQNWYHKVSLPEPRAYACAASLKREIWLWCGVKEALSDDGYLTSTNTVFVFNPEIGKWEHHSAIGTAKHAAALAKFGRRVYLLGGMSNVSGSKEVLMENDYYNRENDRYSEGAPIPLPVTGAAATALPIDYIATSDPKWNVDNLNDSVLNEAATKIQSAYRGYRARSLISTNKFPIHSSNSDDLQKLRCYHLSESPHDKWKLFQRVQIDDWPPMPDPKNLPSELDVRLGTLPKGYTVTAANSGGRTKVRRYVPLPEHVDPNLGMCGHICNVYKKTKKILGLRKVEHLPSFARDMLTVTTLQDDSLPVVLVMGGLQPKEPVNLSYGKLIMRYSPLKNRWEYFGVLPEPRNYHAAVYYRENIYVTGGCDPDKRNSGEMVATNTTYVLNIHSSEWVQKSEMQCTRSHHGLVAFQGKLFAIGGRDHNGRLVASIEAYDIENDKWTLKRAMAQPRMGMACAVYQDSIWCIGGVGLSDDSEALSYPVLSSVLSYDVAKDSWLSRPPLRCPRAYASCVVVNNTMWLLGGASKDRANNALISMASVDKYYPEEAQWMRRTLLNIPRHSAAVVAVESCVYVFGGVSSQEWSAVAKNEMVVINDISLHGCSPLPLPLTGLAAVCVPPVSPSLRAESIAMLLHAQLTFH</sequence>
<dbReference type="Gene3D" id="2.120.10.80">
    <property type="entry name" value="Kelch-type beta propeller"/>
    <property type="match status" value="4"/>
</dbReference>
<evidence type="ECO:0000259" key="4">
    <source>
        <dbReference type="Pfam" id="PF24981"/>
    </source>
</evidence>
<name>A0A8T0E2N1_ARGBR</name>
<evidence type="ECO:0000313" key="6">
    <source>
        <dbReference type="Proteomes" id="UP000807504"/>
    </source>
</evidence>
<accession>A0A8T0E2N1</accession>
<dbReference type="Pfam" id="PF24681">
    <property type="entry name" value="Kelch_KLHDC2_KLHL20_DRC7"/>
    <property type="match status" value="1"/>
</dbReference>
<reference evidence="5" key="2">
    <citation type="submission" date="2020-06" db="EMBL/GenBank/DDBJ databases">
        <authorList>
            <person name="Sheffer M."/>
        </authorList>
    </citation>
    <scope>NUCLEOTIDE SEQUENCE</scope>
</reference>
<dbReference type="SMART" id="SM00015">
    <property type="entry name" value="IQ"/>
    <property type="match status" value="2"/>
</dbReference>
<organism evidence="5 6">
    <name type="scientific">Argiope bruennichi</name>
    <name type="common">Wasp spider</name>
    <name type="synonym">Aranea bruennichi</name>
    <dbReference type="NCBI Taxonomy" id="94029"/>
    <lineage>
        <taxon>Eukaryota</taxon>
        <taxon>Metazoa</taxon>
        <taxon>Ecdysozoa</taxon>
        <taxon>Arthropoda</taxon>
        <taxon>Chelicerata</taxon>
        <taxon>Arachnida</taxon>
        <taxon>Araneae</taxon>
        <taxon>Araneomorphae</taxon>
        <taxon>Entelegynae</taxon>
        <taxon>Araneoidea</taxon>
        <taxon>Araneidae</taxon>
        <taxon>Argiope</taxon>
    </lineage>
</organism>
<dbReference type="SUPFAM" id="SSF117281">
    <property type="entry name" value="Kelch motif"/>
    <property type="match status" value="2"/>
</dbReference>
<keyword evidence="1" id="KW-0880">Kelch repeat</keyword>
<evidence type="ECO:0000256" key="1">
    <source>
        <dbReference type="ARBA" id="ARBA00022441"/>
    </source>
</evidence>
<evidence type="ECO:0000313" key="5">
    <source>
        <dbReference type="EMBL" id="KAF8764519.1"/>
    </source>
</evidence>
<dbReference type="InterPro" id="IPR015915">
    <property type="entry name" value="Kelch-typ_b-propeller"/>
</dbReference>
<comment type="caution">
    <text evidence="5">The sequence shown here is derived from an EMBL/GenBank/DDBJ whole genome shotgun (WGS) entry which is preliminary data.</text>
</comment>
<evidence type="ECO:0000256" key="2">
    <source>
        <dbReference type="ARBA" id="ARBA00022737"/>
    </source>
</evidence>
<feature type="compositionally biased region" description="Basic and acidic residues" evidence="3">
    <location>
        <begin position="117"/>
        <end position="131"/>
    </location>
</feature>
<protein>
    <submittedName>
        <fullName evidence="5">Alpha-scruin like protein</fullName>
    </submittedName>
</protein>